<dbReference type="STRING" id="81408.B4119_0825"/>
<gene>
    <name evidence="1" type="ORF">B4119_0825</name>
</gene>
<dbReference type="AlphaFoldDB" id="A0A150LE07"/>
<evidence type="ECO:0000313" key="2">
    <source>
        <dbReference type="Proteomes" id="UP000075455"/>
    </source>
</evidence>
<reference evidence="1 2" key="1">
    <citation type="submission" date="2016-01" db="EMBL/GenBank/DDBJ databases">
        <title>Draft Genome Sequences of Seven Thermophilic Sporeformers Isolated from Foods.</title>
        <authorList>
            <person name="Berendsen E.M."/>
            <person name="Wells-Bennik M.H."/>
            <person name="Krawcyk A.O."/>
            <person name="De Jong A."/>
            <person name="Holsappel S."/>
            <person name="Eijlander R.T."/>
            <person name="Kuipers O.P."/>
        </authorList>
    </citation>
    <scope>NUCLEOTIDE SEQUENCE [LARGE SCALE GENOMIC DNA]</scope>
    <source>
        <strain evidence="1 2">B4119</strain>
    </source>
</reference>
<sequence length="39" mass="4454">MAVHDIHYFTFLHLEEQANCQRKQVFIGSSALLMIGSFA</sequence>
<proteinExistence type="predicted"/>
<evidence type="ECO:0000313" key="1">
    <source>
        <dbReference type="EMBL" id="KYD10485.1"/>
    </source>
</evidence>
<protein>
    <submittedName>
        <fullName evidence="1">Uncharacterized protein</fullName>
    </submittedName>
</protein>
<comment type="caution">
    <text evidence="1">The sequence shown here is derived from an EMBL/GenBank/DDBJ whole genome shotgun (WGS) entry which is preliminary data.</text>
</comment>
<dbReference type="Proteomes" id="UP000075455">
    <property type="component" value="Unassembled WGS sequence"/>
</dbReference>
<accession>A0A150LE07</accession>
<organism evidence="1 2">
    <name type="scientific">Saccharococcus caldoxylosilyticus</name>
    <dbReference type="NCBI Taxonomy" id="81408"/>
    <lineage>
        <taxon>Bacteria</taxon>
        <taxon>Bacillati</taxon>
        <taxon>Bacillota</taxon>
        <taxon>Bacilli</taxon>
        <taxon>Bacillales</taxon>
        <taxon>Anoxybacillaceae</taxon>
        <taxon>Saccharococcus</taxon>
    </lineage>
</organism>
<name>A0A150LE07_9BACL</name>
<dbReference type="EMBL" id="LQYS01000086">
    <property type="protein sequence ID" value="KYD10485.1"/>
    <property type="molecule type" value="Genomic_DNA"/>
</dbReference>